<sequence length="110" mass="12317">EGETIMIPISKLPCPVEIQAKTTGYDDIGMPVETWETVAIIQADIQPMGGELAERQYGIVETGITSRMFCNPTDAVQLARRVVHDGKIYEIRYVAPYRGHMEVLLRPEVV</sequence>
<evidence type="ECO:0000313" key="1">
    <source>
        <dbReference type="EMBL" id="HBK53947.1"/>
    </source>
</evidence>
<dbReference type="InterPro" id="IPR038666">
    <property type="entry name" value="SSP1_head-tail_sf"/>
</dbReference>
<organism evidence="1 2">
    <name type="scientific">Syntrophomonas wolfei</name>
    <dbReference type="NCBI Taxonomy" id="863"/>
    <lineage>
        <taxon>Bacteria</taxon>
        <taxon>Bacillati</taxon>
        <taxon>Bacillota</taxon>
        <taxon>Clostridia</taxon>
        <taxon>Eubacteriales</taxon>
        <taxon>Syntrophomonadaceae</taxon>
        <taxon>Syntrophomonas</taxon>
    </lineage>
</organism>
<dbReference type="Proteomes" id="UP000263273">
    <property type="component" value="Unassembled WGS sequence"/>
</dbReference>
<dbReference type="AlphaFoldDB" id="A0A354Z0F7"/>
<dbReference type="EMBL" id="DNZF01000183">
    <property type="protein sequence ID" value="HBK53947.1"/>
    <property type="molecule type" value="Genomic_DNA"/>
</dbReference>
<dbReference type="Pfam" id="PF05521">
    <property type="entry name" value="Phage_HCP"/>
    <property type="match status" value="1"/>
</dbReference>
<dbReference type="Gene3D" id="2.40.10.270">
    <property type="entry name" value="Bacteriophage SPP1 head-tail adaptor protein"/>
    <property type="match status" value="1"/>
</dbReference>
<gene>
    <name evidence="1" type="ORF">DDZ44_08435</name>
</gene>
<dbReference type="InterPro" id="IPR008767">
    <property type="entry name" value="Phage_SPP1_head-tail_adaptor"/>
</dbReference>
<feature type="non-terminal residue" evidence="1">
    <location>
        <position position="1"/>
    </location>
</feature>
<accession>A0A354Z0F7</accession>
<comment type="caution">
    <text evidence="1">The sequence shown here is derived from an EMBL/GenBank/DDBJ whole genome shotgun (WGS) entry which is preliminary data.</text>
</comment>
<evidence type="ECO:0000313" key="2">
    <source>
        <dbReference type="Proteomes" id="UP000263273"/>
    </source>
</evidence>
<proteinExistence type="predicted"/>
<reference evidence="1 2" key="1">
    <citation type="journal article" date="2018" name="Nat. Biotechnol.">
        <title>A standardized bacterial taxonomy based on genome phylogeny substantially revises the tree of life.</title>
        <authorList>
            <person name="Parks D.H."/>
            <person name="Chuvochina M."/>
            <person name="Waite D.W."/>
            <person name="Rinke C."/>
            <person name="Skarshewski A."/>
            <person name="Chaumeil P.A."/>
            <person name="Hugenholtz P."/>
        </authorList>
    </citation>
    <scope>NUCLEOTIDE SEQUENCE [LARGE SCALE GENOMIC DNA]</scope>
    <source>
        <strain evidence="1">UBA10948</strain>
    </source>
</reference>
<protein>
    <submittedName>
        <fullName evidence="1">Uncharacterized protein</fullName>
    </submittedName>
</protein>
<name>A0A354Z0F7_9FIRM</name>